<keyword evidence="3" id="KW-1185">Reference proteome</keyword>
<protein>
    <submittedName>
        <fullName evidence="2">Uncharacterized protein</fullName>
    </submittedName>
</protein>
<feature type="compositionally biased region" description="Basic residues" evidence="1">
    <location>
        <begin position="60"/>
        <end position="75"/>
    </location>
</feature>
<sequence length="81" mass="9158">MPTKKGEQWYADWIVAADVCTDLPGSLQESKDEVLLRLDNLLRQQDDELAGMHVADNKRHFAAKKRGGSKTRYKKVLSTAN</sequence>
<dbReference type="Proteomes" id="UP000310200">
    <property type="component" value="Unassembled WGS sequence"/>
</dbReference>
<organism evidence="2 3">
    <name type="scientific">Temnothorax longispinosus</name>
    <dbReference type="NCBI Taxonomy" id="300112"/>
    <lineage>
        <taxon>Eukaryota</taxon>
        <taxon>Metazoa</taxon>
        <taxon>Ecdysozoa</taxon>
        <taxon>Arthropoda</taxon>
        <taxon>Hexapoda</taxon>
        <taxon>Insecta</taxon>
        <taxon>Pterygota</taxon>
        <taxon>Neoptera</taxon>
        <taxon>Endopterygota</taxon>
        <taxon>Hymenoptera</taxon>
        <taxon>Apocrita</taxon>
        <taxon>Aculeata</taxon>
        <taxon>Formicoidea</taxon>
        <taxon>Formicidae</taxon>
        <taxon>Myrmicinae</taxon>
        <taxon>Temnothorax</taxon>
    </lineage>
</organism>
<accession>A0A4S2KLI2</accession>
<dbReference type="AlphaFoldDB" id="A0A4S2KLI2"/>
<evidence type="ECO:0000313" key="3">
    <source>
        <dbReference type="Proteomes" id="UP000310200"/>
    </source>
</evidence>
<proteinExistence type="predicted"/>
<evidence type="ECO:0000313" key="2">
    <source>
        <dbReference type="EMBL" id="TGZ50512.1"/>
    </source>
</evidence>
<feature type="region of interest" description="Disordered" evidence="1">
    <location>
        <begin position="60"/>
        <end position="81"/>
    </location>
</feature>
<dbReference type="EMBL" id="QBLH01001966">
    <property type="protein sequence ID" value="TGZ50512.1"/>
    <property type="molecule type" value="Genomic_DNA"/>
</dbReference>
<gene>
    <name evidence="2" type="ORF">DBV15_05247</name>
</gene>
<reference evidence="2 3" key="1">
    <citation type="journal article" date="2019" name="Philos. Trans. R. Soc. Lond., B, Biol. Sci.">
        <title>Ant behaviour and brain gene expression of defending hosts depend on the ecological success of the intruding social parasite.</title>
        <authorList>
            <person name="Kaur R."/>
            <person name="Stoldt M."/>
            <person name="Jongepier E."/>
            <person name="Feldmeyer B."/>
            <person name="Menzel F."/>
            <person name="Bornberg-Bauer E."/>
            <person name="Foitzik S."/>
        </authorList>
    </citation>
    <scope>NUCLEOTIDE SEQUENCE [LARGE SCALE GENOMIC DNA]</scope>
    <source>
        <tissue evidence="2">Whole body</tissue>
    </source>
</reference>
<comment type="caution">
    <text evidence="2">The sequence shown here is derived from an EMBL/GenBank/DDBJ whole genome shotgun (WGS) entry which is preliminary data.</text>
</comment>
<name>A0A4S2KLI2_9HYME</name>
<evidence type="ECO:0000256" key="1">
    <source>
        <dbReference type="SAM" id="MobiDB-lite"/>
    </source>
</evidence>